<sequence length="155" mass="17175">MGDVVVAAAIAVTDSDGAGDKTAATFFTTSSKAKLNCDTAACEKEEGFGFRSKGVGGMRVDGQQLLIVPSELTYGSKGVDIKVLKAEHVSLEMQIEFAQEIDIMRTVNHVKKYTILNYYFSLEKYRGFASNWSILTRTLLCFFQERNMRFSCKGI</sequence>
<accession>G7KYY5</accession>
<name>G7KYY5_MEDTR</name>
<dbReference type="EMBL" id="CM001223">
    <property type="protein sequence ID" value="AES78178.2"/>
    <property type="molecule type" value="Genomic_DNA"/>
</dbReference>
<proteinExistence type="predicted"/>
<dbReference type="AlphaFoldDB" id="G7KYY5"/>
<keyword evidence="3" id="KW-1185">Reference proteome</keyword>
<organism evidence="1 3">
    <name type="scientific">Medicago truncatula</name>
    <name type="common">Barrel medic</name>
    <name type="synonym">Medicago tribuloides</name>
    <dbReference type="NCBI Taxonomy" id="3880"/>
    <lineage>
        <taxon>Eukaryota</taxon>
        <taxon>Viridiplantae</taxon>
        <taxon>Streptophyta</taxon>
        <taxon>Embryophyta</taxon>
        <taxon>Tracheophyta</taxon>
        <taxon>Spermatophyta</taxon>
        <taxon>Magnoliopsida</taxon>
        <taxon>eudicotyledons</taxon>
        <taxon>Gunneridae</taxon>
        <taxon>Pentapetalae</taxon>
        <taxon>rosids</taxon>
        <taxon>fabids</taxon>
        <taxon>Fabales</taxon>
        <taxon>Fabaceae</taxon>
        <taxon>Papilionoideae</taxon>
        <taxon>50 kb inversion clade</taxon>
        <taxon>NPAAA clade</taxon>
        <taxon>Hologalegina</taxon>
        <taxon>IRL clade</taxon>
        <taxon>Trifolieae</taxon>
        <taxon>Medicago</taxon>
    </lineage>
</organism>
<accession>A0A0C3W3H9</accession>
<reference evidence="2" key="3">
    <citation type="submission" date="2015-04" db="UniProtKB">
        <authorList>
            <consortium name="EnsemblPlants"/>
        </authorList>
    </citation>
    <scope>IDENTIFICATION</scope>
    <source>
        <strain evidence="2">cv. Jemalong A17</strain>
    </source>
</reference>
<dbReference type="Proteomes" id="UP000002051">
    <property type="component" value="Unassembled WGS sequence"/>
</dbReference>
<reference evidence="1 3" key="2">
    <citation type="journal article" date="2014" name="BMC Genomics">
        <title>An improved genome release (version Mt4.0) for the model legume Medicago truncatula.</title>
        <authorList>
            <person name="Tang H."/>
            <person name="Krishnakumar V."/>
            <person name="Bidwell S."/>
            <person name="Rosen B."/>
            <person name="Chan A."/>
            <person name="Zhou S."/>
            <person name="Gentzbittel L."/>
            <person name="Childs K.L."/>
            <person name="Yandell M."/>
            <person name="Gundlach H."/>
            <person name="Mayer K.F."/>
            <person name="Schwartz D.C."/>
            <person name="Town C.D."/>
        </authorList>
    </citation>
    <scope>GENOME REANNOTATION</scope>
    <source>
        <strain evidence="2 3">cv. Jemalong A17</strain>
    </source>
</reference>
<reference evidence="1 3" key="1">
    <citation type="journal article" date="2011" name="Nature">
        <title>The Medicago genome provides insight into the evolution of rhizobial symbioses.</title>
        <authorList>
            <person name="Young N.D."/>
            <person name="Debelle F."/>
            <person name="Oldroyd G.E."/>
            <person name="Geurts R."/>
            <person name="Cannon S.B."/>
            <person name="Udvardi M.K."/>
            <person name="Benedito V.A."/>
            <person name="Mayer K.F."/>
            <person name="Gouzy J."/>
            <person name="Schoof H."/>
            <person name="Van de Peer Y."/>
            <person name="Proost S."/>
            <person name="Cook D.R."/>
            <person name="Meyers B.C."/>
            <person name="Spannagl M."/>
            <person name="Cheung F."/>
            <person name="De Mita S."/>
            <person name="Krishnakumar V."/>
            <person name="Gundlach H."/>
            <person name="Zhou S."/>
            <person name="Mudge J."/>
            <person name="Bharti A.K."/>
            <person name="Murray J.D."/>
            <person name="Naoumkina M.A."/>
            <person name="Rosen B."/>
            <person name="Silverstein K.A."/>
            <person name="Tang H."/>
            <person name="Rombauts S."/>
            <person name="Zhao P.X."/>
            <person name="Zhou P."/>
            <person name="Barbe V."/>
            <person name="Bardou P."/>
            <person name="Bechner M."/>
            <person name="Bellec A."/>
            <person name="Berger A."/>
            <person name="Berges H."/>
            <person name="Bidwell S."/>
            <person name="Bisseling T."/>
            <person name="Choisne N."/>
            <person name="Couloux A."/>
            <person name="Denny R."/>
            <person name="Deshpande S."/>
            <person name="Dai X."/>
            <person name="Doyle J.J."/>
            <person name="Dudez A.M."/>
            <person name="Farmer A.D."/>
            <person name="Fouteau S."/>
            <person name="Franken C."/>
            <person name="Gibelin C."/>
            <person name="Gish J."/>
            <person name="Goldstein S."/>
            <person name="Gonzalez A.J."/>
            <person name="Green P.J."/>
            <person name="Hallab A."/>
            <person name="Hartog M."/>
            <person name="Hua A."/>
            <person name="Humphray S.J."/>
            <person name="Jeong D.H."/>
            <person name="Jing Y."/>
            <person name="Jocker A."/>
            <person name="Kenton S.M."/>
            <person name="Kim D.J."/>
            <person name="Klee K."/>
            <person name="Lai H."/>
            <person name="Lang C."/>
            <person name="Lin S."/>
            <person name="Macmil S.L."/>
            <person name="Magdelenat G."/>
            <person name="Matthews L."/>
            <person name="McCorrison J."/>
            <person name="Monaghan E.L."/>
            <person name="Mun J.H."/>
            <person name="Najar F.Z."/>
            <person name="Nicholson C."/>
            <person name="Noirot C."/>
            <person name="O'Bleness M."/>
            <person name="Paule C.R."/>
            <person name="Poulain J."/>
            <person name="Prion F."/>
            <person name="Qin B."/>
            <person name="Qu C."/>
            <person name="Retzel E.F."/>
            <person name="Riddle C."/>
            <person name="Sallet E."/>
            <person name="Samain S."/>
            <person name="Samson N."/>
            <person name="Sanders I."/>
            <person name="Saurat O."/>
            <person name="Scarpelli C."/>
            <person name="Schiex T."/>
            <person name="Segurens B."/>
            <person name="Severin A.J."/>
            <person name="Sherrier D.J."/>
            <person name="Shi R."/>
            <person name="Sims S."/>
            <person name="Singer S.R."/>
            <person name="Sinharoy S."/>
            <person name="Sterck L."/>
            <person name="Viollet A."/>
            <person name="Wang B.B."/>
            <person name="Wang K."/>
            <person name="Wang M."/>
            <person name="Wang X."/>
            <person name="Warfsmann J."/>
            <person name="Weissenbach J."/>
            <person name="White D.D."/>
            <person name="White J.D."/>
            <person name="Wiley G.B."/>
            <person name="Wincker P."/>
            <person name="Xing Y."/>
            <person name="Yang L."/>
            <person name="Yao Z."/>
            <person name="Ying F."/>
            <person name="Zhai J."/>
            <person name="Zhou L."/>
            <person name="Zuber A."/>
            <person name="Denarie J."/>
            <person name="Dixon R.A."/>
            <person name="May G.D."/>
            <person name="Schwartz D.C."/>
            <person name="Rogers J."/>
            <person name="Quetier F."/>
            <person name="Town C.D."/>
            <person name="Roe B.A."/>
        </authorList>
    </citation>
    <scope>NUCLEOTIDE SEQUENCE [LARGE SCALE GENOMIC DNA]</scope>
    <source>
        <strain evidence="1">A17</strain>
        <strain evidence="2 3">cv. Jemalong A17</strain>
    </source>
</reference>
<evidence type="ECO:0000313" key="1">
    <source>
        <dbReference type="EMBL" id="AES78178.2"/>
    </source>
</evidence>
<dbReference type="HOGENOM" id="CLU_1698153_0_0_1"/>
<protein>
    <submittedName>
        <fullName evidence="1 2">Uncharacterized protein</fullName>
    </submittedName>
</protein>
<evidence type="ECO:0000313" key="2">
    <source>
        <dbReference type="EnsemblPlants" id="AES78178"/>
    </source>
</evidence>
<gene>
    <name evidence="1" type="ordered locus">MTR_7g025600</name>
</gene>
<evidence type="ECO:0000313" key="3">
    <source>
        <dbReference type="Proteomes" id="UP000002051"/>
    </source>
</evidence>
<dbReference type="EnsemblPlants" id="AES78178">
    <property type="protein sequence ID" value="AES78178"/>
    <property type="gene ID" value="MTR_7g025600"/>
</dbReference>